<accession>A0A1Y2AIM5</accession>
<dbReference type="Gene3D" id="2.60.200.20">
    <property type="match status" value="1"/>
</dbReference>
<evidence type="ECO:0008006" key="4">
    <source>
        <dbReference type="Google" id="ProtNLM"/>
    </source>
</evidence>
<dbReference type="InterPro" id="IPR008984">
    <property type="entry name" value="SMAD_FHA_dom_sf"/>
</dbReference>
<dbReference type="EMBL" id="MCOG01000259">
    <property type="protein sequence ID" value="ORY21785.1"/>
    <property type="molecule type" value="Genomic_DNA"/>
</dbReference>
<name>A0A1Y2AIM5_9FUNG</name>
<feature type="region of interest" description="Disordered" evidence="1">
    <location>
        <begin position="1"/>
        <end position="25"/>
    </location>
</feature>
<dbReference type="SUPFAM" id="SSF49879">
    <property type="entry name" value="SMAD/FHA domain"/>
    <property type="match status" value="1"/>
</dbReference>
<sequence length="142" mass="16660">MVSSKITFPSNDSRNSNFKNDDLMDKDNDIVKEEEQDVEDETIAHNYINIPNYQFGTQDSYESQTQTQTQKFTKDQWALIKPVNYPQGKEFYLTLPEKVFYFGRNIKNSHYVIPGIFVSSKHFKISLKENELTNENYVELGK</sequence>
<evidence type="ECO:0000313" key="3">
    <source>
        <dbReference type="Proteomes" id="UP000193920"/>
    </source>
</evidence>
<protein>
    <recommendedName>
        <fullName evidence="4">FHA domain-containing protein</fullName>
    </recommendedName>
</protein>
<gene>
    <name evidence="2" type="ORF">LY90DRAFT_515912</name>
</gene>
<feature type="compositionally biased region" description="Polar residues" evidence="1">
    <location>
        <begin position="1"/>
        <end position="18"/>
    </location>
</feature>
<dbReference type="AlphaFoldDB" id="A0A1Y2AIM5"/>
<evidence type="ECO:0000256" key="1">
    <source>
        <dbReference type="SAM" id="MobiDB-lite"/>
    </source>
</evidence>
<dbReference type="Proteomes" id="UP000193920">
    <property type="component" value="Unassembled WGS sequence"/>
</dbReference>
<reference evidence="2 3" key="1">
    <citation type="submission" date="2016-08" db="EMBL/GenBank/DDBJ databases">
        <title>A Parts List for Fungal Cellulosomes Revealed by Comparative Genomics.</title>
        <authorList>
            <consortium name="DOE Joint Genome Institute"/>
            <person name="Haitjema C.H."/>
            <person name="Gilmore S.P."/>
            <person name="Henske J.K."/>
            <person name="Solomon K.V."/>
            <person name="De Groot R."/>
            <person name="Kuo A."/>
            <person name="Mondo S.J."/>
            <person name="Salamov A.A."/>
            <person name="Labutti K."/>
            <person name="Zhao Z."/>
            <person name="Chiniquy J."/>
            <person name="Barry K."/>
            <person name="Brewer H.M."/>
            <person name="Purvine S.O."/>
            <person name="Wright A.T."/>
            <person name="Boxma B."/>
            <person name="Van Alen T."/>
            <person name="Hackstein J.H."/>
            <person name="Baker S.E."/>
            <person name="Grigoriev I.V."/>
            <person name="O'Malley M.A."/>
        </authorList>
    </citation>
    <scope>NUCLEOTIDE SEQUENCE [LARGE SCALE GENOMIC DNA]</scope>
    <source>
        <strain evidence="2 3">G1</strain>
    </source>
</reference>
<comment type="caution">
    <text evidence="2">The sequence shown here is derived from an EMBL/GenBank/DDBJ whole genome shotgun (WGS) entry which is preliminary data.</text>
</comment>
<proteinExistence type="predicted"/>
<organism evidence="2 3">
    <name type="scientific">Neocallimastix californiae</name>
    <dbReference type="NCBI Taxonomy" id="1754190"/>
    <lineage>
        <taxon>Eukaryota</taxon>
        <taxon>Fungi</taxon>
        <taxon>Fungi incertae sedis</taxon>
        <taxon>Chytridiomycota</taxon>
        <taxon>Chytridiomycota incertae sedis</taxon>
        <taxon>Neocallimastigomycetes</taxon>
        <taxon>Neocallimastigales</taxon>
        <taxon>Neocallimastigaceae</taxon>
        <taxon>Neocallimastix</taxon>
    </lineage>
</organism>
<evidence type="ECO:0000313" key="2">
    <source>
        <dbReference type="EMBL" id="ORY21785.1"/>
    </source>
</evidence>
<keyword evidence="3" id="KW-1185">Reference proteome</keyword>